<comment type="caution">
    <text evidence="2">The sequence shown here is derived from an EMBL/GenBank/DDBJ whole genome shotgun (WGS) entry which is preliminary data.</text>
</comment>
<dbReference type="SUPFAM" id="SSF51735">
    <property type="entry name" value="NAD(P)-binding Rossmann-fold domains"/>
    <property type="match status" value="1"/>
</dbReference>
<evidence type="ECO:0000313" key="2">
    <source>
        <dbReference type="EMBL" id="GAA3655859.1"/>
    </source>
</evidence>
<dbReference type="Gene3D" id="3.40.50.720">
    <property type="entry name" value="NAD(P)-binding Rossmann-like Domain"/>
    <property type="match status" value="1"/>
</dbReference>
<dbReference type="PANTHER" id="PTHR43943">
    <property type="entry name" value="DEHYDROGENASE/REDUCTASE (SDR FAMILY) MEMBER 4"/>
    <property type="match status" value="1"/>
</dbReference>
<dbReference type="Proteomes" id="UP001500711">
    <property type="component" value="Unassembled WGS sequence"/>
</dbReference>
<dbReference type="CDD" id="cd05233">
    <property type="entry name" value="SDR_c"/>
    <property type="match status" value="1"/>
</dbReference>
<evidence type="ECO:0000256" key="1">
    <source>
        <dbReference type="ARBA" id="ARBA00006484"/>
    </source>
</evidence>
<dbReference type="PRINTS" id="PR00081">
    <property type="entry name" value="GDHRDH"/>
</dbReference>
<dbReference type="InterPro" id="IPR036291">
    <property type="entry name" value="NAD(P)-bd_dom_sf"/>
</dbReference>
<name>A0ABP7BE62_9PSEU</name>
<dbReference type="Pfam" id="PF13561">
    <property type="entry name" value="adh_short_C2"/>
    <property type="match status" value="1"/>
</dbReference>
<keyword evidence="3" id="KW-1185">Reference proteome</keyword>
<proteinExistence type="inferred from homology"/>
<organism evidence="2 3">
    <name type="scientific">Lentzea roselyniae</name>
    <dbReference type="NCBI Taxonomy" id="531940"/>
    <lineage>
        <taxon>Bacteria</taxon>
        <taxon>Bacillati</taxon>
        <taxon>Actinomycetota</taxon>
        <taxon>Actinomycetes</taxon>
        <taxon>Pseudonocardiales</taxon>
        <taxon>Pseudonocardiaceae</taxon>
        <taxon>Lentzea</taxon>
    </lineage>
</organism>
<protein>
    <submittedName>
        <fullName evidence="2">SDR family oxidoreductase</fullName>
    </submittedName>
</protein>
<evidence type="ECO:0000313" key="3">
    <source>
        <dbReference type="Proteomes" id="UP001500711"/>
    </source>
</evidence>
<dbReference type="InterPro" id="IPR002347">
    <property type="entry name" value="SDR_fam"/>
</dbReference>
<accession>A0ABP7BE62</accession>
<sequence>MSPGAVPNNFAAMSSNPFSLIGHVALVTGGTRGIGLETVRALARAGASVAVVARTAETTKEVAAAVEREFEVEALPVVADIGRDDEISGVVSSVADRFGRIDVLVNNAGAAPPFGPLIDVSAKAFDKIMVVNVPAPLALTRAAVAAGLGTGGGSVVNIVSAAGLKAEPFTGLYSAAKAAMISATRTLARELGPVGIRVNAVAPGVIRTDFSAALVGNEDLHAAVVAKTALGRVGEAAEVAGAVAYLASPAAAYTTGSILIVDGGTVA</sequence>
<dbReference type="EMBL" id="BAABBE010000013">
    <property type="protein sequence ID" value="GAA3655859.1"/>
    <property type="molecule type" value="Genomic_DNA"/>
</dbReference>
<dbReference type="PANTHER" id="PTHR43943:SF2">
    <property type="entry name" value="DEHYDROGENASE_REDUCTASE 4"/>
    <property type="match status" value="1"/>
</dbReference>
<reference evidence="3" key="1">
    <citation type="journal article" date="2019" name="Int. J. Syst. Evol. Microbiol.">
        <title>The Global Catalogue of Microorganisms (GCM) 10K type strain sequencing project: providing services to taxonomists for standard genome sequencing and annotation.</title>
        <authorList>
            <consortium name="The Broad Institute Genomics Platform"/>
            <consortium name="The Broad Institute Genome Sequencing Center for Infectious Disease"/>
            <person name="Wu L."/>
            <person name="Ma J."/>
        </authorList>
    </citation>
    <scope>NUCLEOTIDE SEQUENCE [LARGE SCALE GENOMIC DNA]</scope>
    <source>
        <strain evidence="3">JCM 17494</strain>
    </source>
</reference>
<dbReference type="NCBIfam" id="NF005559">
    <property type="entry name" value="PRK07231.1"/>
    <property type="match status" value="1"/>
</dbReference>
<comment type="similarity">
    <text evidence="1">Belongs to the short-chain dehydrogenases/reductases (SDR) family.</text>
</comment>
<dbReference type="PRINTS" id="PR00080">
    <property type="entry name" value="SDRFAMILY"/>
</dbReference>
<gene>
    <name evidence="2" type="ORF">GCM10022267_47550</name>
</gene>